<dbReference type="EMBL" id="JACXYY010000004">
    <property type="protein sequence ID" value="MBD3915010.1"/>
    <property type="molecule type" value="Genomic_DNA"/>
</dbReference>
<accession>A0ABR8MHI0</accession>
<keyword evidence="2" id="KW-1185">Reference proteome</keyword>
<reference evidence="1 2" key="1">
    <citation type="submission" date="2020-09" db="EMBL/GenBank/DDBJ databases">
        <title>novel species in genus Nocardioides.</title>
        <authorList>
            <person name="Zhang G."/>
        </authorList>
    </citation>
    <scope>NUCLEOTIDE SEQUENCE [LARGE SCALE GENOMIC DNA]</scope>
    <source>
        <strain evidence="1 2">19197</strain>
    </source>
</reference>
<name>A0ABR8MHI0_9ACTN</name>
<evidence type="ECO:0000313" key="2">
    <source>
        <dbReference type="Proteomes" id="UP000649289"/>
    </source>
</evidence>
<dbReference type="RefSeq" id="WP_191199353.1">
    <property type="nucleotide sequence ID" value="NZ_BAAAPA010000005.1"/>
</dbReference>
<organism evidence="1 2">
    <name type="scientific">Nocardioides hwasunensis</name>
    <dbReference type="NCBI Taxonomy" id="397258"/>
    <lineage>
        <taxon>Bacteria</taxon>
        <taxon>Bacillati</taxon>
        <taxon>Actinomycetota</taxon>
        <taxon>Actinomycetes</taxon>
        <taxon>Propionibacteriales</taxon>
        <taxon>Nocardioidaceae</taxon>
        <taxon>Nocardioides</taxon>
    </lineage>
</organism>
<evidence type="ECO:0000313" key="1">
    <source>
        <dbReference type="EMBL" id="MBD3915010.1"/>
    </source>
</evidence>
<dbReference type="Proteomes" id="UP000649289">
    <property type="component" value="Unassembled WGS sequence"/>
</dbReference>
<gene>
    <name evidence="1" type="ORF">IEZ25_10330</name>
</gene>
<sequence>MFVPPPFHERRPDLVAPVRVDPAGVDGPTRGQARGPRWRTTTYGLRVPADVPVTAHQRTVEAAAVLRDDEAVTGWAALAWERARWFDGTSEGLAERPVPLVVRRHVVPQRGAAISQEFLNPADVVVVDGLPVTSHVRSVTFEMRYADGLADAIETIDMACYSDLVSIAEMTAYVGQLGPVTGIQQARDALAEAHENSWSPRETRMRGVWTRLAGLPRPLCNRPVFTLDGKLVATPDLIDPGTGLVGLYHGDSHLTLVGASKDNRQDSDYRDLGLEPVAMFATDWRDLGGFTRRLRTAARRARAHRGPRAWTLEPPPWWTPTDTVARRRALADWQRARYLRYRRAA</sequence>
<proteinExistence type="predicted"/>
<protein>
    <submittedName>
        <fullName evidence="1">Uncharacterized protein</fullName>
    </submittedName>
</protein>
<comment type="caution">
    <text evidence="1">The sequence shown here is derived from an EMBL/GenBank/DDBJ whole genome shotgun (WGS) entry which is preliminary data.</text>
</comment>